<dbReference type="InterPro" id="IPR043128">
    <property type="entry name" value="Rev_trsase/Diguanyl_cyclase"/>
</dbReference>
<dbReference type="GO" id="GO:0052621">
    <property type="term" value="F:diguanylate cyclase activity"/>
    <property type="evidence" value="ECO:0007669"/>
    <property type="project" value="TreeGrafter"/>
</dbReference>
<feature type="domain" description="GGDEF" evidence="1">
    <location>
        <begin position="246"/>
        <end position="377"/>
    </location>
</feature>
<dbReference type="GO" id="GO:0043709">
    <property type="term" value="P:cell adhesion involved in single-species biofilm formation"/>
    <property type="evidence" value="ECO:0007669"/>
    <property type="project" value="TreeGrafter"/>
</dbReference>
<dbReference type="NCBIfam" id="TIGR00254">
    <property type="entry name" value="GGDEF"/>
    <property type="match status" value="1"/>
</dbReference>
<dbReference type="PANTHER" id="PTHR45138:SF9">
    <property type="entry name" value="DIGUANYLATE CYCLASE DGCM-RELATED"/>
    <property type="match status" value="1"/>
</dbReference>
<proteinExistence type="predicted"/>
<dbReference type="InterPro" id="IPR029016">
    <property type="entry name" value="GAF-like_dom_sf"/>
</dbReference>
<comment type="caution">
    <text evidence="2">The sequence shown here is derived from an EMBL/GenBank/DDBJ whole genome shotgun (WGS) entry which is preliminary data.</text>
</comment>
<dbReference type="PROSITE" id="PS50887">
    <property type="entry name" value="GGDEF"/>
    <property type="match status" value="1"/>
</dbReference>
<organism evidence="2 3">
    <name type="scientific">Anabaena sphaerica FACHB-251</name>
    <dbReference type="NCBI Taxonomy" id="2692883"/>
    <lineage>
        <taxon>Bacteria</taxon>
        <taxon>Bacillati</taxon>
        <taxon>Cyanobacteriota</taxon>
        <taxon>Cyanophyceae</taxon>
        <taxon>Nostocales</taxon>
        <taxon>Nostocaceae</taxon>
        <taxon>Anabaena</taxon>
    </lineage>
</organism>
<protein>
    <submittedName>
        <fullName evidence="2">Sensor domain-containing diguanylate cyclase</fullName>
    </submittedName>
</protein>
<keyword evidence="3" id="KW-1185">Reference proteome</keyword>
<evidence type="ECO:0000259" key="1">
    <source>
        <dbReference type="PROSITE" id="PS50887"/>
    </source>
</evidence>
<dbReference type="SMART" id="SM00267">
    <property type="entry name" value="GGDEF"/>
    <property type="match status" value="1"/>
</dbReference>
<accession>A0A927A1J0</accession>
<dbReference type="Gene3D" id="3.30.70.270">
    <property type="match status" value="1"/>
</dbReference>
<evidence type="ECO:0000313" key="3">
    <source>
        <dbReference type="Proteomes" id="UP000662185"/>
    </source>
</evidence>
<dbReference type="Proteomes" id="UP000662185">
    <property type="component" value="Unassembled WGS sequence"/>
</dbReference>
<dbReference type="AlphaFoldDB" id="A0A927A1J0"/>
<sequence length="377" mass="42644">MKNTEDISVPLSCRIRFKTESNATRQYLQAMERLLLVVQDLSLARSLDRIMEIVRVAARDLTASDGASFVLQDNGCCYYADEDAIAPLWKGQRFPMNICIGGWAMFNHQPAIIEDVSVDERVPHVAYKPTFIKSMVMVPIRTQQPIGAIGTYWAIHHQPTLEEVKVLQALADVTSVAMENVEVYSELEQRVKDRTVALEKEIEERKAAEAEVRRLSLTDELTDLYNRRGFFVVAEQQFKSAQRTQIPTYLMFIDLDGLKQINDQLGHEIGDAAIVAAANLIKQTFRQSDTLGRLGGDEFVVLLQGNDPSLEVMIGRLQSSIDEYNKSGNKPFDMSMSIGVVSYDYNQPVSLDHLITLADELMYQQKRAKKNKKGYKI</sequence>
<dbReference type="InterPro" id="IPR003018">
    <property type="entry name" value="GAF"/>
</dbReference>
<dbReference type="InterPro" id="IPR050469">
    <property type="entry name" value="Diguanylate_Cyclase"/>
</dbReference>
<reference evidence="3" key="1">
    <citation type="journal article" date="2020" name="ISME J.">
        <title>Comparative genomics reveals insights into cyanobacterial evolution and habitat adaptation.</title>
        <authorList>
            <person name="Chen M.Y."/>
            <person name="Teng W.K."/>
            <person name="Zhao L."/>
            <person name="Hu C.X."/>
            <person name="Zhou Y.K."/>
            <person name="Han B.P."/>
            <person name="Song L.R."/>
            <person name="Shu W.S."/>
        </authorList>
    </citation>
    <scope>NUCLEOTIDE SEQUENCE [LARGE SCALE GENOMIC DNA]</scope>
    <source>
        <strain evidence="3">FACHB-251</strain>
    </source>
</reference>
<gene>
    <name evidence="2" type="ORF">H6G06_22480</name>
</gene>
<dbReference type="PANTHER" id="PTHR45138">
    <property type="entry name" value="REGULATORY COMPONENTS OF SENSORY TRANSDUCTION SYSTEM"/>
    <property type="match status" value="1"/>
</dbReference>
<dbReference type="CDD" id="cd01949">
    <property type="entry name" value="GGDEF"/>
    <property type="match status" value="1"/>
</dbReference>
<evidence type="ECO:0000313" key="2">
    <source>
        <dbReference type="EMBL" id="MBD2296167.1"/>
    </source>
</evidence>
<dbReference type="InterPro" id="IPR000160">
    <property type="entry name" value="GGDEF_dom"/>
</dbReference>
<dbReference type="SUPFAM" id="SSF55073">
    <property type="entry name" value="Nucleotide cyclase"/>
    <property type="match status" value="1"/>
</dbReference>
<dbReference type="SUPFAM" id="SSF55781">
    <property type="entry name" value="GAF domain-like"/>
    <property type="match status" value="1"/>
</dbReference>
<dbReference type="GO" id="GO:1902201">
    <property type="term" value="P:negative regulation of bacterial-type flagellum-dependent cell motility"/>
    <property type="evidence" value="ECO:0007669"/>
    <property type="project" value="TreeGrafter"/>
</dbReference>
<dbReference type="Pfam" id="PF00990">
    <property type="entry name" value="GGDEF"/>
    <property type="match status" value="1"/>
</dbReference>
<dbReference type="RefSeq" id="WP_190564266.1">
    <property type="nucleotide sequence ID" value="NZ_JACJQU010000019.1"/>
</dbReference>
<dbReference type="InterPro" id="IPR029787">
    <property type="entry name" value="Nucleotide_cyclase"/>
</dbReference>
<name>A0A927A1J0_9NOST</name>
<dbReference type="SMART" id="SM00065">
    <property type="entry name" value="GAF"/>
    <property type="match status" value="1"/>
</dbReference>
<dbReference type="Gene3D" id="3.30.450.40">
    <property type="match status" value="1"/>
</dbReference>
<dbReference type="EMBL" id="JACJQU010000019">
    <property type="protein sequence ID" value="MBD2296167.1"/>
    <property type="molecule type" value="Genomic_DNA"/>
</dbReference>
<dbReference type="GO" id="GO:0005886">
    <property type="term" value="C:plasma membrane"/>
    <property type="evidence" value="ECO:0007669"/>
    <property type="project" value="TreeGrafter"/>
</dbReference>
<dbReference type="Pfam" id="PF13185">
    <property type="entry name" value="GAF_2"/>
    <property type="match status" value="1"/>
</dbReference>